<feature type="domain" description="L,D-TPase catalytic" evidence="9">
    <location>
        <begin position="654"/>
        <end position="773"/>
    </location>
</feature>
<evidence type="ECO:0000313" key="10">
    <source>
        <dbReference type="EMBL" id="EHI55971.1"/>
    </source>
</evidence>
<evidence type="ECO:0000256" key="2">
    <source>
        <dbReference type="ARBA" id="ARBA00022679"/>
    </source>
</evidence>
<dbReference type="UniPathway" id="UPA00219"/>
<dbReference type="InterPro" id="IPR022029">
    <property type="entry name" value="YoaR-like_PG-bd"/>
</dbReference>
<reference evidence="10 11" key="1">
    <citation type="submission" date="2011-08" db="EMBL/GenBank/DDBJ databases">
        <title>The Genome Sequence of Johnsonella ignava ATCC 51276.</title>
        <authorList>
            <consortium name="The Broad Institute Genome Sequencing Platform"/>
            <person name="Earl A."/>
            <person name="Ward D."/>
            <person name="Feldgarden M."/>
            <person name="Gevers D."/>
            <person name="Izard J."/>
            <person name="Blanton J.M."/>
            <person name="Baranova O.V."/>
            <person name="Dewhirst F.E."/>
            <person name="Young S.K."/>
            <person name="Zeng Q."/>
            <person name="Gargeya S."/>
            <person name="Fitzgerald M."/>
            <person name="Haas B."/>
            <person name="Abouelleil A."/>
            <person name="Alvarado L."/>
            <person name="Arachchi H.M."/>
            <person name="Berlin A."/>
            <person name="Brown A."/>
            <person name="Chapman S.B."/>
            <person name="Chen Z."/>
            <person name="Dunbar C."/>
            <person name="Freedman E."/>
            <person name="Gearin G."/>
            <person name="Gellesch M."/>
            <person name="Goldberg J."/>
            <person name="Griggs A."/>
            <person name="Gujja S."/>
            <person name="Heiman D."/>
            <person name="Howarth C."/>
            <person name="Larson L."/>
            <person name="Lui A."/>
            <person name="MacDonald P.J.P."/>
            <person name="Montmayeur A."/>
            <person name="Murphy C."/>
            <person name="Neiman D."/>
            <person name="Pearson M."/>
            <person name="Priest M."/>
            <person name="Roberts A."/>
            <person name="Saif S."/>
            <person name="Shea T."/>
            <person name="Shenoy N."/>
            <person name="Sisk P."/>
            <person name="Stolte C."/>
            <person name="Sykes S."/>
            <person name="Wortman J."/>
            <person name="Nusbaum C."/>
            <person name="Birren B."/>
        </authorList>
    </citation>
    <scope>NUCLEOTIDE SEQUENCE [LARGE SCALE GENOMIC DNA]</scope>
    <source>
        <strain evidence="10 11">ATCC 51276</strain>
    </source>
</reference>
<sequence length="919" mass="99557">MFNNKKDRSGFGSKGRSGLFGKKKPATEENKDIFADYLDRGMYGTRGEANSGASLENGMYGNRSGVSLENGMYGNRSGVSPENGMYGRRSGVSLENGMYGNLKPPQPKKIPNVNTRPLDPDMQRNNRRPAPPAAQNTRKLNNARPAAGVHNTGNSRNLAAPGNMPSERVALQKPPQQPNMRTATASQIRGAHNPAGVGMENLRMPQNANRKIQNRPYPVNNNPGLGAGMQKPRASLEGGMYGTNNTMQQNAYMRQPSSMTGKSFEEIQALNSDKYSRGKTKNRKAAGRAPYADFGNNTKVRNVPWKPQAYAPARKASGFSALRIILLLLVVTFGGYFVYSRKYTKTFFPNTYAYGINISNKSPEQARELLKQSVKDYSIKVKSKNGEETLSASQLGLKYVYDESLDNILASQNALVWAKYIFGKSEIKPENILQIDDAALKSSLISMGFFNTGYVNADIENSVVSKYVSGVGYQLVSPAAGDGNGADSEKAQVAIKAAALSLAKEVDLNDPSLGVYMESDSANADNGMQKQIDLMNKSLKSVIKYDNGTELNIDVTSQWISLSGSGEITFDQKAVEDFVAELAKSYNTIYKPRTFTATTGETLTITGGNYGWRVNQIGEAAAIKKLILEGKASERTPEFSKTAASKTEPDYGNTYIEVNLTSQHLYYYKNGQKVFESDFVSGNEASGKSTPAGVYQVMYKRENAVLSNEGENNNAKYWLPFNGNIGFNDAPWRSGFGGETYKNEGSQGNINLPPDAAKSLFESVENGTPVLCFRTDNTDDIVKTQPDQSESVAVAQADEQPTETVPETTPPPQTAPPETTQAPTTKKGKKQKATTAAAGETTAVVKNKNKNKNARKTQPSTTVSAGASSNQTSAPPQTSTAPRTTAAPTQPSKVVIIEDTVPQVNEPIRANPNGPGVKK</sequence>
<dbReference type="GO" id="GO:0008360">
    <property type="term" value="P:regulation of cell shape"/>
    <property type="evidence" value="ECO:0007669"/>
    <property type="project" value="UniProtKB-UniRule"/>
</dbReference>
<dbReference type="Pfam" id="PF03734">
    <property type="entry name" value="YkuD"/>
    <property type="match status" value="1"/>
</dbReference>
<protein>
    <recommendedName>
        <fullName evidence="9">L,D-TPase catalytic domain-containing protein</fullName>
    </recommendedName>
</protein>
<evidence type="ECO:0000256" key="6">
    <source>
        <dbReference type="PROSITE-ProRule" id="PRU01373"/>
    </source>
</evidence>
<dbReference type="RefSeq" id="WP_005539943.1">
    <property type="nucleotide sequence ID" value="NZ_JH378830.1"/>
</dbReference>
<evidence type="ECO:0000256" key="8">
    <source>
        <dbReference type="SAM" id="Phobius"/>
    </source>
</evidence>
<comment type="pathway">
    <text evidence="1 6">Cell wall biogenesis; peptidoglycan biosynthesis.</text>
</comment>
<organism evidence="10 11">
    <name type="scientific">Johnsonella ignava ATCC 51276</name>
    <dbReference type="NCBI Taxonomy" id="679200"/>
    <lineage>
        <taxon>Bacteria</taxon>
        <taxon>Bacillati</taxon>
        <taxon>Bacillota</taxon>
        <taxon>Clostridia</taxon>
        <taxon>Lachnospirales</taxon>
        <taxon>Lachnospiraceae</taxon>
        <taxon>Johnsonella</taxon>
    </lineage>
</organism>
<dbReference type="Gene3D" id="3.10.20.800">
    <property type="match status" value="1"/>
</dbReference>
<evidence type="ECO:0000259" key="9">
    <source>
        <dbReference type="PROSITE" id="PS52029"/>
    </source>
</evidence>
<dbReference type="Gene3D" id="2.40.440.10">
    <property type="entry name" value="L,D-transpeptidase catalytic domain-like"/>
    <property type="match status" value="1"/>
</dbReference>
<dbReference type="Pfam" id="PF12229">
    <property type="entry name" value="PG_binding_4"/>
    <property type="match status" value="1"/>
</dbReference>
<feature type="transmembrane region" description="Helical" evidence="8">
    <location>
        <begin position="321"/>
        <end position="339"/>
    </location>
</feature>
<name>G5GGR3_9FIRM</name>
<keyword evidence="3 6" id="KW-0133">Cell shape</keyword>
<gene>
    <name evidence="10" type="ORF">HMPREF9333_00753</name>
</gene>
<feature type="region of interest" description="Disordered" evidence="7">
    <location>
        <begin position="102"/>
        <end position="178"/>
    </location>
</feature>
<dbReference type="SUPFAM" id="SSF143985">
    <property type="entry name" value="L,D-transpeptidase pre-catalytic domain-like"/>
    <property type="match status" value="1"/>
</dbReference>
<dbReference type="AlphaFoldDB" id="G5GGR3"/>
<evidence type="ECO:0000256" key="4">
    <source>
        <dbReference type="ARBA" id="ARBA00022984"/>
    </source>
</evidence>
<feature type="region of interest" description="Disordered" evidence="7">
    <location>
        <begin position="1"/>
        <end position="30"/>
    </location>
</feature>
<dbReference type="PROSITE" id="PS52029">
    <property type="entry name" value="LD_TPASE"/>
    <property type="match status" value="1"/>
</dbReference>
<dbReference type="PATRIC" id="fig|679200.3.peg.795"/>
<dbReference type="GO" id="GO:0018104">
    <property type="term" value="P:peptidoglycan-protein cross-linking"/>
    <property type="evidence" value="ECO:0007669"/>
    <property type="project" value="TreeGrafter"/>
</dbReference>
<dbReference type="GO" id="GO:0071972">
    <property type="term" value="F:peptidoglycan L,D-transpeptidase activity"/>
    <property type="evidence" value="ECO:0007669"/>
    <property type="project" value="TreeGrafter"/>
</dbReference>
<dbReference type="SUPFAM" id="SSF141523">
    <property type="entry name" value="L,D-transpeptidase catalytic domain-like"/>
    <property type="match status" value="1"/>
</dbReference>
<dbReference type="PANTHER" id="PTHR30582:SF33">
    <property type="entry name" value="EXPORTED PROTEIN"/>
    <property type="match status" value="1"/>
</dbReference>
<proteinExistence type="predicted"/>
<dbReference type="InterPro" id="IPR005490">
    <property type="entry name" value="LD_TPept_cat_dom"/>
</dbReference>
<comment type="caution">
    <text evidence="10">The sequence shown here is derived from an EMBL/GenBank/DDBJ whole genome shotgun (WGS) entry which is preliminary data.</text>
</comment>
<dbReference type="GO" id="GO:0071555">
    <property type="term" value="P:cell wall organization"/>
    <property type="evidence" value="ECO:0007669"/>
    <property type="project" value="UniProtKB-UniRule"/>
</dbReference>
<evidence type="ECO:0000256" key="7">
    <source>
        <dbReference type="SAM" id="MobiDB-lite"/>
    </source>
</evidence>
<keyword evidence="11" id="KW-1185">Reference proteome</keyword>
<dbReference type="Proteomes" id="UP000003011">
    <property type="component" value="Unassembled WGS sequence"/>
</dbReference>
<evidence type="ECO:0000313" key="11">
    <source>
        <dbReference type="Proteomes" id="UP000003011"/>
    </source>
</evidence>
<keyword evidence="8" id="KW-0812">Transmembrane</keyword>
<keyword evidence="2" id="KW-0808">Transferase</keyword>
<keyword evidence="8" id="KW-0472">Membrane</keyword>
<dbReference type="OrthoDB" id="3176960at2"/>
<dbReference type="GO" id="GO:0005576">
    <property type="term" value="C:extracellular region"/>
    <property type="evidence" value="ECO:0007669"/>
    <property type="project" value="TreeGrafter"/>
</dbReference>
<feature type="region of interest" description="Disordered" evidence="7">
    <location>
        <begin position="781"/>
        <end position="919"/>
    </location>
</feature>
<evidence type="ECO:0000256" key="1">
    <source>
        <dbReference type="ARBA" id="ARBA00004752"/>
    </source>
</evidence>
<dbReference type="STRING" id="679200.HMPREF9333_00753"/>
<dbReference type="CDD" id="cd16913">
    <property type="entry name" value="YkuD_like"/>
    <property type="match status" value="1"/>
</dbReference>
<feature type="compositionally biased region" description="Low complexity" evidence="7">
    <location>
        <begin position="871"/>
        <end position="892"/>
    </location>
</feature>
<keyword evidence="8" id="KW-1133">Transmembrane helix</keyword>
<dbReference type="GO" id="GO:0016740">
    <property type="term" value="F:transferase activity"/>
    <property type="evidence" value="ECO:0007669"/>
    <property type="project" value="UniProtKB-KW"/>
</dbReference>
<dbReference type="HOGENOM" id="CLU_317083_0_0_9"/>
<comment type="caution">
    <text evidence="6">Lacks conserved residue(s) required for the propagation of feature annotation.</text>
</comment>
<keyword evidence="4 6" id="KW-0573">Peptidoglycan synthesis</keyword>
<dbReference type="EMBL" id="ACZL01000014">
    <property type="protein sequence ID" value="EHI55971.1"/>
    <property type="molecule type" value="Genomic_DNA"/>
</dbReference>
<feature type="compositionally biased region" description="Low complexity" evidence="7">
    <location>
        <begin position="816"/>
        <end position="825"/>
    </location>
</feature>
<evidence type="ECO:0000256" key="5">
    <source>
        <dbReference type="ARBA" id="ARBA00023316"/>
    </source>
</evidence>
<dbReference type="InterPro" id="IPR038063">
    <property type="entry name" value="Transpep_catalytic_dom"/>
</dbReference>
<dbReference type="eggNOG" id="COG1376">
    <property type="taxonomic scope" value="Bacteria"/>
</dbReference>
<feature type="compositionally biased region" description="Polar residues" evidence="7">
    <location>
        <begin position="856"/>
        <end position="870"/>
    </location>
</feature>
<dbReference type="InterPro" id="IPR050979">
    <property type="entry name" value="LD-transpeptidase"/>
</dbReference>
<dbReference type="PANTHER" id="PTHR30582">
    <property type="entry name" value="L,D-TRANSPEPTIDASE"/>
    <property type="match status" value="1"/>
</dbReference>
<evidence type="ECO:0000256" key="3">
    <source>
        <dbReference type="ARBA" id="ARBA00022960"/>
    </source>
</evidence>
<dbReference type="InterPro" id="IPR038054">
    <property type="entry name" value="LD_TPept-like_central_sf"/>
</dbReference>
<feature type="compositionally biased region" description="Low complexity" evidence="7">
    <location>
        <begin position="833"/>
        <end position="846"/>
    </location>
</feature>
<keyword evidence="5 6" id="KW-0961">Cell wall biogenesis/degradation</keyword>
<accession>G5GGR3</accession>